<keyword evidence="2 5" id="KW-0645">Protease</keyword>
<dbReference type="InterPro" id="IPR003653">
    <property type="entry name" value="Peptidase_C48_C"/>
</dbReference>
<evidence type="ECO:0000313" key="5">
    <source>
        <dbReference type="EMBL" id="KAK1894139.1"/>
    </source>
</evidence>
<evidence type="ECO:0000256" key="3">
    <source>
        <dbReference type="ARBA" id="ARBA00022801"/>
    </source>
</evidence>
<comment type="caution">
    <text evidence="5">The sequence shown here is derived from an EMBL/GenBank/DDBJ whole genome shotgun (WGS) entry which is preliminary data.</text>
</comment>
<name>A0AAD9F9X7_DISEL</name>
<dbReference type="Pfam" id="PF02902">
    <property type="entry name" value="Peptidase_C48"/>
    <property type="match status" value="1"/>
</dbReference>
<keyword evidence="3" id="KW-0378">Hydrolase</keyword>
<reference evidence="5" key="1">
    <citation type="submission" date="2023-04" db="EMBL/GenBank/DDBJ databases">
        <title>Chromosome-level genome of Chaenocephalus aceratus.</title>
        <authorList>
            <person name="Park H."/>
        </authorList>
    </citation>
    <scope>NUCLEOTIDE SEQUENCE</scope>
    <source>
        <strain evidence="5">DE</strain>
        <tissue evidence="5">Muscle</tissue>
    </source>
</reference>
<feature type="domain" description="Ubiquitin-like protease family profile" evidence="4">
    <location>
        <begin position="62"/>
        <end position="111"/>
    </location>
</feature>
<dbReference type="SUPFAM" id="SSF54001">
    <property type="entry name" value="Cysteine proteinases"/>
    <property type="match status" value="1"/>
</dbReference>
<accession>A0AAD9F9X7</accession>
<protein>
    <submittedName>
        <fullName evidence="5">Sentrin-specific protease 2</fullName>
    </submittedName>
</protein>
<dbReference type="Proteomes" id="UP001228049">
    <property type="component" value="Unassembled WGS sequence"/>
</dbReference>
<dbReference type="EMBL" id="JASDAP010000011">
    <property type="protein sequence ID" value="KAK1894139.1"/>
    <property type="molecule type" value="Genomic_DNA"/>
</dbReference>
<gene>
    <name evidence="5" type="ORF">KUDE01_019598</name>
</gene>
<evidence type="ECO:0000256" key="2">
    <source>
        <dbReference type="ARBA" id="ARBA00022670"/>
    </source>
</evidence>
<evidence type="ECO:0000313" key="6">
    <source>
        <dbReference type="Proteomes" id="UP001228049"/>
    </source>
</evidence>
<evidence type="ECO:0000256" key="1">
    <source>
        <dbReference type="ARBA" id="ARBA00005234"/>
    </source>
</evidence>
<comment type="similarity">
    <text evidence="1">Belongs to the peptidase C48 family.</text>
</comment>
<dbReference type="GO" id="GO:0008234">
    <property type="term" value="F:cysteine-type peptidase activity"/>
    <property type="evidence" value="ECO:0007669"/>
    <property type="project" value="InterPro"/>
</dbReference>
<keyword evidence="6" id="KW-1185">Reference proteome</keyword>
<dbReference type="InterPro" id="IPR038765">
    <property type="entry name" value="Papain-like_cys_pep_sf"/>
</dbReference>
<dbReference type="GO" id="GO:0006508">
    <property type="term" value="P:proteolysis"/>
    <property type="evidence" value="ECO:0007669"/>
    <property type="project" value="UniProtKB-KW"/>
</dbReference>
<dbReference type="AlphaFoldDB" id="A0AAD9F9X7"/>
<sequence length="137" mass="15570">MEVHLEACLKLPSTSCHPHQLLNIALVHPLPLPHRNPTHQLCSLSCFQQQQNLSQSINPGPWKETTGLEIEGFPRQLYGNDCGIFMLMYALYTILDAPYDFTIIDMPALRKMVVCHANGEFRPRKSWQNVCPLDGDI</sequence>
<proteinExistence type="inferred from homology"/>
<organism evidence="5 6">
    <name type="scientific">Dissostichus eleginoides</name>
    <name type="common">Patagonian toothfish</name>
    <name type="synonym">Dissostichus amissus</name>
    <dbReference type="NCBI Taxonomy" id="100907"/>
    <lineage>
        <taxon>Eukaryota</taxon>
        <taxon>Metazoa</taxon>
        <taxon>Chordata</taxon>
        <taxon>Craniata</taxon>
        <taxon>Vertebrata</taxon>
        <taxon>Euteleostomi</taxon>
        <taxon>Actinopterygii</taxon>
        <taxon>Neopterygii</taxon>
        <taxon>Teleostei</taxon>
        <taxon>Neoteleostei</taxon>
        <taxon>Acanthomorphata</taxon>
        <taxon>Eupercaria</taxon>
        <taxon>Perciformes</taxon>
        <taxon>Notothenioidei</taxon>
        <taxon>Nototheniidae</taxon>
        <taxon>Dissostichus</taxon>
    </lineage>
</organism>
<dbReference type="Gene3D" id="3.40.395.10">
    <property type="entry name" value="Adenoviral Proteinase, Chain A"/>
    <property type="match status" value="1"/>
</dbReference>
<evidence type="ECO:0000259" key="4">
    <source>
        <dbReference type="Pfam" id="PF02902"/>
    </source>
</evidence>